<dbReference type="SUPFAM" id="SSF54593">
    <property type="entry name" value="Glyoxalase/Bleomycin resistance protein/Dihydroxybiphenyl dioxygenase"/>
    <property type="match status" value="1"/>
</dbReference>
<dbReference type="Proteomes" id="UP000216998">
    <property type="component" value="Unassembled WGS sequence"/>
</dbReference>
<reference evidence="2 3" key="1">
    <citation type="submission" date="2017-07" db="EMBL/GenBank/DDBJ databases">
        <title>Niveispirillum cyanobacteriorum sp. nov., isolated from cyanobacterial aggregates in a eutrophic lake.</title>
        <authorList>
            <person name="Cai H."/>
        </authorList>
    </citation>
    <scope>NUCLEOTIDE SEQUENCE [LARGE SCALE GENOMIC DNA]</scope>
    <source>
        <strain evidence="3">TH1-14</strain>
    </source>
</reference>
<organism evidence="2 3">
    <name type="scientific">Niveispirillum lacus</name>
    <dbReference type="NCBI Taxonomy" id="1981099"/>
    <lineage>
        <taxon>Bacteria</taxon>
        <taxon>Pseudomonadati</taxon>
        <taxon>Pseudomonadota</taxon>
        <taxon>Alphaproteobacteria</taxon>
        <taxon>Rhodospirillales</taxon>
        <taxon>Azospirillaceae</taxon>
        <taxon>Niveispirillum</taxon>
    </lineage>
</organism>
<evidence type="ECO:0000259" key="1">
    <source>
        <dbReference type="PROSITE" id="PS51819"/>
    </source>
</evidence>
<dbReference type="Gene3D" id="3.10.180.10">
    <property type="entry name" value="2,3-Dihydroxybiphenyl 1,2-Dioxygenase, domain 1"/>
    <property type="match status" value="1"/>
</dbReference>
<sequence>MRVFRIILPVTAIDDAAVFYGALLAQAGRRVSPGRHYFDLGQMVLACYDPYAEGDEGPLPPLPQPVYFAVHDLEDFHQRAGTAGAVMEGGIDTRPWGERGFYCRDPFGNPLCFVEAGTEFTG</sequence>
<proteinExistence type="predicted"/>
<dbReference type="InterPro" id="IPR029068">
    <property type="entry name" value="Glyas_Bleomycin-R_OHBP_Dase"/>
</dbReference>
<evidence type="ECO:0000313" key="2">
    <source>
        <dbReference type="EMBL" id="OYQ36974.1"/>
    </source>
</evidence>
<comment type="caution">
    <text evidence="2">The sequence shown here is derived from an EMBL/GenBank/DDBJ whole genome shotgun (WGS) entry which is preliminary data.</text>
</comment>
<feature type="domain" description="VOC" evidence="1">
    <location>
        <begin position="2"/>
        <end position="116"/>
    </location>
</feature>
<dbReference type="InterPro" id="IPR037523">
    <property type="entry name" value="VOC_core"/>
</dbReference>
<name>A0A255Z7U6_9PROT</name>
<dbReference type="AlphaFoldDB" id="A0A255Z7U6"/>
<dbReference type="RefSeq" id="WP_094453608.1">
    <property type="nucleotide sequence ID" value="NZ_NOXU01000019.1"/>
</dbReference>
<dbReference type="InterPro" id="IPR004360">
    <property type="entry name" value="Glyas_Fos-R_dOase_dom"/>
</dbReference>
<dbReference type="Pfam" id="PF00903">
    <property type="entry name" value="Glyoxalase"/>
    <property type="match status" value="1"/>
</dbReference>
<keyword evidence="3" id="KW-1185">Reference proteome</keyword>
<protein>
    <recommendedName>
        <fullName evidence="1">VOC domain-containing protein</fullName>
    </recommendedName>
</protein>
<dbReference type="PROSITE" id="PS51819">
    <property type="entry name" value="VOC"/>
    <property type="match status" value="1"/>
</dbReference>
<dbReference type="OrthoDB" id="9803104at2"/>
<dbReference type="EMBL" id="NOXU01000019">
    <property type="protein sequence ID" value="OYQ36974.1"/>
    <property type="molecule type" value="Genomic_DNA"/>
</dbReference>
<gene>
    <name evidence="2" type="ORF">CHU95_03025</name>
</gene>
<evidence type="ECO:0000313" key="3">
    <source>
        <dbReference type="Proteomes" id="UP000216998"/>
    </source>
</evidence>
<accession>A0A255Z7U6</accession>